<dbReference type="AlphaFoldDB" id="A0A317UMA2"/>
<dbReference type="Proteomes" id="UP000246171">
    <property type="component" value="Unassembled WGS sequence"/>
</dbReference>
<sequence length="58" mass="6491">MSPRRPPLSYAFTTSCPIHSHLSTHRRHIPAPSRSPNHGNGNVNYPKPFFPRPTAQSS</sequence>
<evidence type="ECO:0000256" key="1">
    <source>
        <dbReference type="SAM" id="MobiDB-lite"/>
    </source>
</evidence>
<dbReference type="RefSeq" id="XP_025382653.1">
    <property type="nucleotide sequence ID" value="XM_025532383.1"/>
</dbReference>
<comment type="caution">
    <text evidence="2">The sequence shown here is derived from an EMBL/GenBank/DDBJ whole genome shotgun (WGS) entry which is preliminary data.</text>
</comment>
<dbReference type="EMBL" id="MSFU01000041">
    <property type="protein sequence ID" value="PWY62841.1"/>
    <property type="molecule type" value="Genomic_DNA"/>
</dbReference>
<accession>A0A317UMA2</accession>
<feature type="compositionally biased region" description="Polar residues" evidence="1">
    <location>
        <begin position="34"/>
        <end position="43"/>
    </location>
</feature>
<proteinExistence type="predicted"/>
<dbReference type="GeneID" id="37054345"/>
<organism evidence="2 3">
    <name type="scientific">Aspergillus eucalypticola (strain CBS 122712 / IBT 29274)</name>
    <dbReference type="NCBI Taxonomy" id="1448314"/>
    <lineage>
        <taxon>Eukaryota</taxon>
        <taxon>Fungi</taxon>
        <taxon>Dikarya</taxon>
        <taxon>Ascomycota</taxon>
        <taxon>Pezizomycotina</taxon>
        <taxon>Eurotiomycetes</taxon>
        <taxon>Eurotiomycetidae</taxon>
        <taxon>Eurotiales</taxon>
        <taxon>Aspergillaceae</taxon>
        <taxon>Aspergillus</taxon>
        <taxon>Aspergillus subgen. Circumdati</taxon>
    </lineage>
</organism>
<dbReference type="PROSITE" id="PS51257">
    <property type="entry name" value="PROKAR_LIPOPROTEIN"/>
    <property type="match status" value="1"/>
</dbReference>
<evidence type="ECO:0000313" key="2">
    <source>
        <dbReference type="EMBL" id="PWY62841.1"/>
    </source>
</evidence>
<feature type="region of interest" description="Disordered" evidence="1">
    <location>
        <begin position="21"/>
        <end position="58"/>
    </location>
</feature>
<name>A0A317UMA2_ASPEC</name>
<evidence type="ECO:0000313" key="3">
    <source>
        <dbReference type="Proteomes" id="UP000246171"/>
    </source>
</evidence>
<reference evidence="2" key="1">
    <citation type="submission" date="2016-12" db="EMBL/GenBank/DDBJ databases">
        <title>The genomes of Aspergillus section Nigri reveals drivers in fungal speciation.</title>
        <authorList>
            <consortium name="DOE Joint Genome Institute"/>
            <person name="Vesth T.C."/>
            <person name="Nybo J."/>
            <person name="Theobald S."/>
            <person name="Brandl J."/>
            <person name="Frisvad J.C."/>
            <person name="Nielsen K.F."/>
            <person name="Lyhne E.K."/>
            <person name="Kogle M.E."/>
            <person name="Kuo A."/>
            <person name="Riley R."/>
            <person name="Clum A."/>
            <person name="Nolan M."/>
            <person name="Lipzen A."/>
            <person name="Salamov A."/>
            <person name="Henrissat B."/>
            <person name="Wiebenga A."/>
            <person name="De vries R.P."/>
            <person name="Grigoriev I.V."/>
            <person name="Mortensen U.H."/>
            <person name="Andersen M.R."/>
            <person name="Baker S.E."/>
        </authorList>
    </citation>
    <scope>NUCLEOTIDE SEQUENCE</scope>
    <source>
        <strain evidence="2">CBS 122712</strain>
    </source>
</reference>
<dbReference type="VEuPathDB" id="FungiDB:BO83DRAFT_383088"/>
<gene>
    <name evidence="2" type="ORF">BO83DRAFT_383088</name>
</gene>
<keyword evidence="3" id="KW-1185">Reference proteome</keyword>
<protein>
    <submittedName>
        <fullName evidence="2">Uncharacterized protein</fullName>
    </submittedName>
</protein>